<dbReference type="Gene3D" id="3.30.470.20">
    <property type="entry name" value="ATP-grasp fold, B domain"/>
    <property type="match status" value="1"/>
</dbReference>
<evidence type="ECO:0000256" key="1">
    <source>
        <dbReference type="ARBA" id="ARBA00001961"/>
    </source>
</evidence>
<evidence type="ECO:0000313" key="10">
    <source>
        <dbReference type="Proteomes" id="UP001317963"/>
    </source>
</evidence>
<proteinExistence type="predicted"/>
<dbReference type="Gene3D" id="2.60.120.620">
    <property type="entry name" value="q2cbj1_9rhob like domain"/>
    <property type="match status" value="1"/>
</dbReference>
<evidence type="ECO:0000256" key="4">
    <source>
        <dbReference type="ARBA" id="ARBA00022964"/>
    </source>
</evidence>
<dbReference type="EMBL" id="CP036501">
    <property type="protein sequence ID" value="UZP75403.1"/>
    <property type="molecule type" value="Genomic_DNA"/>
</dbReference>
<dbReference type="RefSeq" id="WP_279241890.1">
    <property type="nucleotide sequence ID" value="NZ_CP036501.1"/>
</dbReference>
<evidence type="ECO:0000259" key="8">
    <source>
        <dbReference type="PROSITE" id="PS51471"/>
    </source>
</evidence>
<keyword evidence="4" id="KW-0223">Dioxygenase</keyword>
<dbReference type="InterPro" id="IPR044862">
    <property type="entry name" value="Pro_4_hyd_alph_FE2OG_OXY"/>
</dbReference>
<reference evidence="9 10" key="1">
    <citation type="submission" date="2019-02" db="EMBL/GenBank/DDBJ databases">
        <title>Halieaceae_genomes.</title>
        <authorList>
            <person name="Li S.-H."/>
        </authorList>
    </citation>
    <scope>NUCLEOTIDE SEQUENCE [LARGE SCALE GENOMIC DNA]</scope>
    <source>
        <strain evidence="9 10">JH123</strain>
    </source>
</reference>
<accession>A0ABY6QAJ2</accession>
<comment type="cofactor">
    <cofactor evidence="1">
        <name>L-ascorbate</name>
        <dbReference type="ChEBI" id="CHEBI:38290"/>
    </cofactor>
</comment>
<dbReference type="SMART" id="SM00702">
    <property type="entry name" value="P4Hc"/>
    <property type="match status" value="1"/>
</dbReference>
<protein>
    <submittedName>
        <fullName evidence="9">2OG-Fe(II) oxygenase</fullName>
    </submittedName>
</protein>
<dbReference type="PANTHER" id="PTHR10869">
    <property type="entry name" value="PROLYL 4-HYDROXYLASE ALPHA SUBUNIT"/>
    <property type="match status" value="1"/>
</dbReference>
<evidence type="ECO:0000256" key="5">
    <source>
        <dbReference type="ARBA" id="ARBA00023002"/>
    </source>
</evidence>
<dbReference type="InterPro" id="IPR045054">
    <property type="entry name" value="P4HA-like"/>
</dbReference>
<evidence type="ECO:0000256" key="6">
    <source>
        <dbReference type="ARBA" id="ARBA00023004"/>
    </source>
</evidence>
<evidence type="ECO:0000313" key="9">
    <source>
        <dbReference type="EMBL" id="UZP75403.1"/>
    </source>
</evidence>
<keyword evidence="3" id="KW-0847">Vitamin C</keyword>
<feature type="domain" description="Fe2OG dioxygenase" evidence="8">
    <location>
        <begin position="95"/>
        <end position="205"/>
    </location>
</feature>
<keyword evidence="2" id="KW-0479">Metal-binding</keyword>
<keyword evidence="6" id="KW-0408">Iron</keyword>
<dbReference type="Pfam" id="PF13640">
    <property type="entry name" value="2OG-FeII_Oxy_3"/>
    <property type="match status" value="1"/>
</dbReference>
<keyword evidence="5" id="KW-0560">Oxidoreductase</keyword>
<organism evidence="9 10">
    <name type="scientific">Candidatus Paraluminiphilus aquimaris</name>
    <dbReference type="NCBI Taxonomy" id="2518994"/>
    <lineage>
        <taxon>Bacteria</taxon>
        <taxon>Pseudomonadati</taxon>
        <taxon>Pseudomonadota</taxon>
        <taxon>Gammaproteobacteria</taxon>
        <taxon>Cellvibrionales</taxon>
        <taxon>Halieaceae</taxon>
        <taxon>Candidatus Paraluminiphilus</taxon>
    </lineage>
</organism>
<dbReference type="InterPro" id="IPR005123">
    <property type="entry name" value="Oxoglu/Fe-dep_dioxygenase_dom"/>
</dbReference>
<evidence type="ECO:0000256" key="3">
    <source>
        <dbReference type="ARBA" id="ARBA00022896"/>
    </source>
</evidence>
<feature type="compositionally biased region" description="Low complexity" evidence="7">
    <location>
        <begin position="249"/>
        <end position="267"/>
    </location>
</feature>
<sequence>MSETIHLKGSYEATEAYSLDPLVGVRNNVLSPIECAYLIELAKPHVKRAGVVLDEGYKASEGRTGSNHWLKYDEDDVVQSIGKRIADIVGLPLANAESMQIIHYGPEQEYRPHFDAFNLSLPRGQRAAKWGGQRLVTALVYLNNVQAGGATQFPKLGITVPATPGRMVIFHNTTHDISGPHPLSLHAGMPVEAGEKWAFNMWFRLQDTTDEFVPGEVLPTVAIGQSVDIPHGPQVSDNPSAPVKPERLNTSNTSSTSGAADTASATGGLTVRANRADALWQRAVSRTQNSAQDLPDLHVSYWDTYGNKTQPEPPENWPGATFRTASREVLNPLSDIAFVASSLASSGHSQLIPTTFTTSAAAIAVGPKADDLWFIRSKLRTARNKTLCLPTPVMMAATVPSDRVIQKAVDRLALIDQHKFTARLYLAIIGNQLFCADESVLFVHGASYAPNDPNFASQVDNLSYRETGSSIRVIAGGQSPFAKTLITAGRTLAAELEGLLADVITDCADGAFALLALDTLLTQANELKLLRIHTFPNFMINADIDAAVHVPLFEDVLRVMAGSAPSQLSLITN</sequence>
<dbReference type="PANTHER" id="PTHR10869:SF246">
    <property type="entry name" value="TRANSMEMBRANE PROLYL 4-HYDROXYLASE"/>
    <property type="match status" value="1"/>
</dbReference>
<dbReference type="Proteomes" id="UP001317963">
    <property type="component" value="Chromosome"/>
</dbReference>
<feature type="region of interest" description="Disordered" evidence="7">
    <location>
        <begin position="228"/>
        <end position="267"/>
    </location>
</feature>
<name>A0ABY6QAJ2_9GAMM</name>
<dbReference type="InterPro" id="IPR006620">
    <property type="entry name" value="Pro_4_hyd_alph"/>
</dbReference>
<keyword evidence="10" id="KW-1185">Reference proteome</keyword>
<dbReference type="PROSITE" id="PS51471">
    <property type="entry name" value="FE2OG_OXY"/>
    <property type="match status" value="1"/>
</dbReference>
<evidence type="ECO:0000256" key="2">
    <source>
        <dbReference type="ARBA" id="ARBA00022723"/>
    </source>
</evidence>
<evidence type="ECO:0000256" key="7">
    <source>
        <dbReference type="SAM" id="MobiDB-lite"/>
    </source>
</evidence>
<gene>
    <name evidence="9" type="ORF">E0F26_11935</name>
</gene>